<keyword evidence="7" id="KW-0540">Nuclease</keyword>
<dbReference type="PROSITE" id="PS00731">
    <property type="entry name" value="AP_NUCLEASE_F2_3"/>
    <property type="match status" value="1"/>
</dbReference>
<keyword evidence="3 7" id="KW-0227">DNA damage</keyword>
<organism evidence="9 10">
    <name type="scientific">Mycoplasmopsis meleagridis ATCC 25294</name>
    <dbReference type="NCBI Taxonomy" id="1264554"/>
    <lineage>
        <taxon>Bacteria</taxon>
        <taxon>Bacillati</taxon>
        <taxon>Mycoplasmatota</taxon>
        <taxon>Mycoplasmoidales</taxon>
        <taxon>Metamycoplasmataceae</taxon>
        <taxon>Mycoplasmopsis</taxon>
    </lineage>
</organism>
<protein>
    <recommendedName>
        <fullName evidence="7">Probable endonuclease 4</fullName>
        <ecNumber evidence="7">3.1.21.2</ecNumber>
    </recommendedName>
    <alternativeName>
        <fullName evidence="7">Endodeoxyribonuclease IV</fullName>
    </alternativeName>
    <alternativeName>
        <fullName evidence="7">Endonuclease IV</fullName>
    </alternativeName>
</protein>
<dbReference type="InterPro" id="IPR036237">
    <property type="entry name" value="Xyl_isomerase-like_sf"/>
</dbReference>
<comment type="similarity">
    <text evidence="1 7">Belongs to the AP endonuclease 2 family.</text>
</comment>
<dbReference type="Pfam" id="PF01261">
    <property type="entry name" value="AP_endonuc_2"/>
    <property type="match status" value="1"/>
</dbReference>
<dbReference type="HAMAP" id="MF_00152">
    <property type="entry name" value="Nfo"/>
    <property type="match status" value="1"/>
</dbReference>
<keyword evidence="4 7" id="KW-0378">Hydrolase</keyword>
<dbReference type="NCBIfam" id="TIGR00587">
    <property type="entry name" value="nfo"/>
    <property type="match status" value="1"/>
</dbReference>
<reference evidence="9 10" key="1">
    <citation type="submission" date="2015-03" db="EMBL/GenBank/DDBJ databases">
        <title>Genome sequence of Mycoplasma meleagridis strain ATCC 25294.</title>
        <authorList>
            <person name="Yacoub E."/>
            <person name="Blanchard A."/>
            <person name="Sirand-Pugnet P."/>
            <person name="Mardassi B.B.A."/>
        </authorList>
    </citation>
    <scope>NUCLEOTIDE SEQUENCE [LARGE SCALE GENOMIC DNA]</scope>
    <source>
        <strain evidence="9 10">ATCC 25294</strain>
    </source>
</reference>
<dbReference type="STRING" id="29561.MM26B8_01660"/>
<keyword evidence="6 7" id="KW-0234">DNA repair</keyword>
<evidence type="ECO:0000256" key="3">
    <source>
        <dbReference type="ARBA" id="ARBA00022763"/>
    </source>
</evidence>
<dbReference type="FunFam" id="3.20.20.150:FF:000001">
    <property type="entry name" value="Probable endonuclease 4"/>
    <property type="match status" value="1"/>
</dbReference>
<gene>
    <name evidence="7 9" type="primary">nfo</name>
    <name evidence="9" type="ORF">MMELEA_04020</name>
</gene>
<dbReference type="SMART" id="SM00518">
    <property type="entry name" value="AP2Ec"/>
    <property type="match status" value="1"/>
</dbReference>
<feature type="binding site" evidence="7">
    <location>
        <position position="176"/>
    </location>
    <ligand>
        <name>Zn(2+)</name>
        <dbReference type="ChEBI" id="CHEBI:29105"/>
        <label>2</label>
    </ligand>
</feature>
<evidence type="ECO:0000259" key="8">
    <source>
        <dbReference type="Pfam" id="PF01261"/>
    </source>
</evidence>
<dbReference type="PROSITE" id="PS51432">
    <property type="entry name" value="AP_NUCLEASE_F2_4"/>
    <property type="match status" value="1"/>
</dbReference>
<dbReference type="EMBL" id="JZXN01000014">
    <property type="protein sequence ID" value="KKB26949.1"/>
    <property type="molecule type" value="Genomic_DNA"/>
</dbReference>
<comment type="cofactor">
    <cofactor evidence="7">
        <name>Zn(2+)</name>
        <dbReference type="ChEBI" id="CHEBI:29105"/>
    </cofactor>
    <text evidence="7">Binds 3 Zn(2+) ions.</text>
</comment>
<dbReference type="PATRIC" id="fig|1264554.4.peg.356"/>
<evidence type="ECO:0000313" key="9">
    <source>
        <dbReference type="EMBL" id="KKB26949.1"/>
    </source>
</evidence>
<keyword evidence="2 7" id="KW-0479">Metal-binding</keyword>
<proteinExistence type="inferred from homology"/>
<keyword evidence="7 9" id="KW-0255">Endonuclease</keyword>
<dbReference type="GO" id="GO:0008270">
    <property type="term" value="F:zinc ion binding"/>
    <property type="evidence" value="ECO:0007669"/>
    <property type="project" value="UniProtKB-UniRule"/>
</dbReference>
<dbReference type="SUPFAM" id="SSF51658">
    <property type="entry name" value="Xylose isomerase-like"/>
    <property type="match status" value="1"/>
</dbReference>
<dbReference type="GO" id="GO:0008833">
    <property type="term" value="F:deoxyribonuclease IV (phage-T4-induced) activity"/>
    <property type="evidence" value="ECO:0007669"/>
    <property type="project" value="UniProtKB-UniRule"/>
</dbReference>
<feature type="binding site" evidence="7">
    <location>
        <position position="179"/>
    </location>
    <ligand>
        <name>Zn(2+)</name>
        <dbReference type="ChEBI" id="CHEBI:29105"/>
        <label>3</label>
    </ligand>
</feature>
<evidence type="ECO:0000256" key="7">
    <source>
        <dbReference type="HAMAP-Rule" id="MF_00152"/>
    </source>
</evidence>
<evidence type="ECO:0000256" key="2">
    <source>
        <dbReference type="ARBA" id="ARBA00022723"/>
    </source>
</evidence>
<feature type="binding site" evidence="7">
    <location>
        <position position="70"/>
    </location>
    <ligand>
        <name>Zn(2+)</name>
        <dbReference type="ChEBI" id="CHEBI:29105"/>
        <label>1</label>
    </ligand>
</feature>
<dbReference type="InterPro" id="IPR001719">
    <property type="entry name" value="AP_endonuc_2"/>
</dbReference>
<dbReference type="GO" id="GO:0003906">
    <property type="term" value="F:DNA-(apurinic or apyrimidinic site) endonuclease activity"/>
    <property type="evidence" value="ECO:0007669"/>
    <property type="project" value="TreeGrafter"/>
</dbReference>
<dbReference type="InterPro" id="IPR013022">
    <property type="entry name" value="Xyl_isomerase-like_TIM-brl"/>
</dbReference>
<sequence length="276" mass="31744">MIKLGSHISFTKPNYLVGAIEESLSNKANCLMIYLGAPQNTKRVDISLYKKELYEEKYKEIIKSEDIVIHAPYIINPANPTKKDFAISFLIGEIERMNYLGAKYLVLHPGSFTTYTPQIGLDTLIEVLREVIDKTNKVVICIETMAGKGNEIGKNLEEMQYLIKSLNNERIKMCLDTCHIWDAGYNLQEYDNFKKELIKYDLLKEIKVIHLNDSKNTLNSHKDRHENIDKGFIKLETLAKFVHDKDFDNIPIILETPIPESGSIYKEEIAMLLAKK</sequence>
<keyword evidence="5 7" id="KW-0862">Zinc</keyword>
<dbReference type="PANTHER" id="PTHR21445:SF0">
    <property type="entry name" value="APURINIC-APYRIMIDINIC ENDONUCLEASE"/>
    <property type="match status" value="1"/>
</dbReference>
<evidence type="ECO:0000256" key="5">
    <source>
        <dbReference type="ARBA" id="ARBA00022833"/>
    </source>
</evidence>
<dbReference type="OrthoDB" id="9805666at2"/>
<evidence type="ECO:0000256" key="6">
    <source>
        <dbReference type="ARBA" id="ARBA00023204"/>
    </source>
</evidence>
<dbReference type="AlphaFoldDB" id="A0A0F5H0Y4"/>
<evidence type="ECO:0000313" key="10">
    <source>
        <dbReference type="Proteomes" id="UP000033750"/>
    </source>
</evidence>
<evidence type="ECO:0000256" key="1">
    <source>
        <dbReference type="ARBA" id="ARBA00005340"/>
    </source>
</evidence>
<feature type="binding site" evidence="7">
    <location>
        <position position="210"/>
    </location>
    <ligand>
        <name>Zn(2+)</name>
        <dbReference type="ChEBI" id="CHEBI:29105"/>
        <label>2</label>
    </ligand>
</feature>
<dbReference type="PANTHER" id="PTHR21445">
    <property type="entry name" value="ENDONUCLEASE IV ENDODEOXYRIBONUCLEASE IV"/>
    <property type="match status" value="1"/>
</dbReference>
<feature type="domain" description="Xylose isomerase-like TIM barrel" evidence="8">
    <location>
        <begin position="38"/>
        <end position="272"/>
    </location>
</feature>
<dbReference type="GO" id="GO:0008081">
    <property type="term" value="F:phosphoric diester hydrolase activity"/>
    <property type="evidence" value="ECO:0007669"/>
    <property type="project" value="TreeGrafter"/>
</dbReference>
<dbReference type="GO" id="GO:0003677">
    <property type="term" value="F:DNA binding"/>
    <property type="evidence" value="ECO:0007669"/>
    <property type="project" value="InterPro"/>
</dbReference>
<dbReference type="Proteomes" id="UP000033750">
    <property type="component" value="Unassembled WGS sequence"/>
</dbReference>
<dbReference type="EC" id="3.1.21.2" evidence="7"/>
<feature type="binding site" evidence="7">
    <location>
        <position position="255"/>
    </location>
    <ligand>
        <name>Zn(2+)</name>
        <dbReference type="ChEBI" id="CHEBI:29105"/>
        <label>2</label>
    </ligand>
</feature>
<accession>A0A0F5H0Y4</accession>
<dbReference type="GO" id="GO:0006284">
    <property type="term" value="P:base-excision repair"/>
    <property type="evidence" value="ECO:0007669"/>
    <property type="project" value="TreeGrafter"/>
</dbReference>
<feature type="binding site" evidence="7">
    <location>
        <position position="225"/>
    </location>
    <ligand>
        <name>Zn(2+)</name>
        <dbReference type="ChEBI" id="CHEBI:29105"/>
        <label>3</label>
    </ligand>
</feature>
<feature type="binding site" evidence="7">
    <location>
        <position position="223"/>
    </location>
    <ligand>
        <name>Zn(2+)</name>
        <dbReference type="ChEBI" id="CHEBI:29105"/>
        <label>3</label>
    </ligand>
</feature>
<feature type="binding site" evidence="7">
    <location>
        <position position="143"/>
    </location>
    <ligand>
        <name>Zn(2+)</name>
        <dbReference type="ChEBI" id="CHEBI:29105"/>
        <label>1</label>
    </ligand>
</feature>
<dbReference type="PROSITE" id="PS00729">
    <property type="entry name" value="AP_NUCLEASE_F2_1"/>
    <property type="match status" value="1"/>
</dbReference>
<feature type="binding site" evidence="7">
    <location>
        <position position="108"/>
    </location>
    <ligand>
        <name>Zn(2+)</name>
        <dbReference type="ChEBI" id="CHEBI:29105"/>
        <label>1</label>
    </ligand>
</feature>
<comment type="caution">
    <text evidence="9">The sequence shown here is derived from an EMBL/GenBank/DDBJ whole genome shotgun (WGS) entry which is preliminary data.</text>
</comment>
<keyword evidence="10" id="KW-1185">Reference proteome</keyword>
<dbReference type="CDD" id="cd00019">
    <property type="entry name" value="AP2Ec"/>
    <property type="match status" value="1"/>
</dbReference>
<dbReference type="Gene3D" id="3.20.20.150">
    <property type="entry name" value="Divalent-metal-dependent TIM barrel enzymes"/>
    <property type="match status" value="1"/>
</dbReference>
<dbReference type="RefSeq" id="WP_046096836.1">
    <property type="nucleotide sequence ID" value="NZ_JZXN01000014.1"/>
</dbReference>
<comment type="function">
    <text evidence="7">Endonuclease IV plays a role in DNA repair. It cleaves phosphodiester bonds at apurinic or apyrimidinic (AP) sites, generating a 3'-hydroxyl group and a 5'-terminal sugar phosphate.</text>
</comment>
<comment type="catalytic activity">
    <reaction evidence="7">
        <text>Endonucleolytic cleavage to 5'-phosphooligonucleotide end-products.</text>
        <dbReference type="EC" id="3.1.21.2"/>
    </reaction>
</comment>
<evidence type="ECO:0000256" key="4">
    <source>
        <dbReference type="ARBA" id="ARBA00022801"/>
    </source>
</evidence>
<feature type="binding site" evidence="7">
    <location>
        <position position="143"/>
    </location>
    <ligand>
        <name>Zn(2+)</name>
        <dbReference type="ChEBI" id="CHEBI:29105"/>
        <label>2</label>
    </ligand>
</feature>
<dbReference type="InterPro" id="IPR018246">
    <property type="entry name" value="AP_endonuc_F2_Zn_BS"/>
</dbReference>
<dbReference type="NCBIfam" id="NF002196">
    <property type="entry name" value="PRK01060.1-1"/>
    <property type="match status" value="1"/>
</dbReference>
<name>A0A0F5H0Y4_9BACT</name>